<feature type="coiled-coil region" evidence="8">
    <location>
        <begin position="138"/>
        <end position="165"/>
    </location>
</feature>
<sequence length="503" mass="57868">MIKMQLSLKIIILLWLHFEVSVEQDLKGFDDNILYKINWPGKIDDLQDADRAEPMMVTTSKKEKYRCMIPPVQTVEDQDNAPYMGAGPLDLLTPLFASSQCSIRIESYWTYEVCHGVHVKQFHEERDGKSVKMQEYDLGRWDWKNEALREKILQAEEENEDKLQYKKIDSLNLPYFELEMTDGTICDINNEPRVTKVLYVCYAHGKNAIYSLKETSTCNYEMIILTPNLCSHPKFRPQEAGDNNINCYPVEGPQKPRDLLAMEVESMKLRYQKLSNAHQNAKDTIAVFKVDPKDGTLRMEILQNDFDEEDLSAALESSTKKVSKITDTITDTTPVEAFLQGKHCLTGGTGWWKYEFCYGRYVRQYHGETSLILGFFDEKLHREWIAKHPHKKPKPKNTRTELTHFYQGGSECDKTGERRETEVKLKCLENATSKTSVSLYLLEPQTCQYILGVESPLICEILQKADDDGLVASSVPKTSEEGDDDYLVGNAIIEDIDVRFEND</sequence>
<feature type="domain" description="MRH" evidence="10">
    <location>
        <begin position="99"/>
        <end position="232"/>
    </location>
</feature>
<dbReference type="AlphaFoldDB" id="A0A1L8DW66"/>
<dbReference type="GO" id="GO:0030968">
    <property type="term" value="P:endoplasmic reticulum unfolded protein response"/>
    <property type="evidence" value="ECO:0007669"/>
    <property type="project" value="InterPro"/>
</dbReference>
<dbReference type="GO" id="GO:0005788">
    <property type="term" value="C:endoplasmic reticulum lumen"/>
    <property type="evidence" value="ECO:0007669"/>
    <property type="project" value="TreeGrafter"/>
</dbReference>
<evidence type="ECO:0000259" key="10">
    <source>
        <dbReference type="PROSITE" id="PS51914"/>
    </source>
</evidence>
<evidence type="ECO:0000256" key="5">
    <source>
        <dbReference type="ARBA" id="ARBA00037585"/>
    </source>
</evidence>
<keyword evidence="2 9" id="KW-0732">Signal</keyword>
<dbReference type="InterPro" id="IPR044865">
    <property type="entry name" value="MRH_dom"/>
</dbReference>
<evidence type="ECO:0000256" key="9">
    <source>
        <dbReference type="SAM" id="SignalP"/>
    </source>
</evidence>
<keyword evidence="11" id="KW-0430">Lectin</keyword>
<evidence type="ECO:0000256" key="3">
    <source>
        <dbReference type="ARBA" id="ARBA00022824"/>
    </source>
</evidence>
<comment type="function">
    <text evidence="5">Probable lectin that binds selectively to improperly folded lumenal proteins. May function in endoplasmic reticulum quality control and endoplasmic reticulum-associated degradation (ERAD) of both non-glycosylated proteins and glycoproteins.</text>
</comment>
<dbReference type="GO" id="GO:0030970">
    <property type="term" value="P:retrograde protein transport, ER to cytosol"/>
    <property type="evidence" value="ECO:0007669"/>
    <property type="project" value="TreeGrafter"/>
</dbReference>
<dbReference type="GO" id="GO:0030246">
    <property type="term" value="F:carbohydrate binding"/>
    <property type="evidence" value="ECO:0007669"/>
    <property type="project" value="UniProtKB-KW"/>
</dbReference>
<feature type="chain" id="PRO_5012499154" description="Endoplasmic reticulum lectin 1" evidence="9">
    <location>
        <begin position="25"/>
        <end position="503"/>
    </location>
</feature>
<dbReference type="PANTHER" id="PTHR15414">
    <property type="entry name" value="OS-9-RELATED"/>
    <property type="match status" value="1"/>
</dbReference>
<feature type="domain" description="MRH" evidence="10">
    <location>
        <begin position="342"/>
        <end position="461"/>
    </location>
</feature>
<evidence type="ECO:0000256" key="1">
    <source>
        <dbReference type="ARBA" id="ARBA00004240"/>
    </source>
</evidence>
<dbReference type="InterPro" id="IPR009011">
    <property type="entry name" value="Man6P_isomerase_rcpt-bd_dom_sf"/>
</dbReference>
<evidence type="ECO:0000256" key="8">
    <source>
        <dbReference type="SAM" id="Coils"/>
    </source>
</evidence>
<comment type="subcellular location">
    <subcellularLocation>
        <location evidence="1">Endoplasmic reticulum</location>
    </subcellularLocation>
</comment>
<proteinExistence type="predicted"/>
<dbReference type="InterPro" id="IPR012913">
    <property type="entry name" value="OS9-like_dom"/>
</dbReference>
<organism evidence="11">
    <name type="scientific">Nyssomyia neivai</name>
    <dbReference type="NCBI Taxonomy" id="330878"/>
    <lineage>
        <taxon>Eukaryota</taxon>
        <taxon>Metazoa</taxon>
        <taxon>Ecdysozoa</taxon>
        <taxon>Arthropoda</taxon>
        <taxon>Hexapoda</taxon>
        <taxon>Insecta</taxon>
        <taxon>Pterygota</taxon>
        <taxon>Neoptera</taxon>
        <taxon>Endopterygota</taxon>
        <taxon>Diptera</taxon>
        <taxon>Nematocera</taxon>
        <taxon>Psychodoidea</taxon>
        <taxon>Psychodidae</taxon>
        <taxon>Nyssomyia</taxon>
    </lineage>
</organism>
<evidence type="ECO:0000256" key="7">
    <source>
        <dbReference type="ARBA" id="ARBA00041661"/>
    </source>
</evidence>
<dbReference type="EMBL" id="GFDF01003408">
    <property type="protein sequence ID" value="JAV10676.1"/>
    <property type="molecule type" value="Transcribed_RNA"/>
</dbReference>
<dbReference type="InterPro" id="IPR045149">
    <property type="entry name" value="OS-9-like"/>
</dbReference>
<evidence type="ECO:0000313" key="11">
    <source>
        <dbReference type="EMBL" id="JAV10676.1"/>
    </source>
</evidence>
<dbReference type="PANTHER" id="PTHR15414:SF0">
    <property type="entry name" value="ENDOPLASMIC RETICULUM LECTIN 1"/>
    <property type="match status" value="1"/>
</dbReference>
<dbReference type="FunFam" id="2.70.130.10:FF:000001">
    <property type="entry name" value="Endoplasmic reticulum lectin 1"/>
    <property type="match status" value="1"/>
</dbReference>
<dbReference type="SUPFAM" id="SSF50911">
    <property type="entry name" value="Mannose 6-phosphate receptor domain"/>
    <property type="match status" value="2"/>
</dbReference>
<dbReference type="Pfam" id="PF07915">
    <property type="entry name" value="PRKCSH"/>
    <property type="match status" value="2"/>
</dbReference>
<keyword evidence="8" id="KW-0175">Coiled coil</keyword>
<accession>A0A1L8DW66</accession>
<keyword evidence="4" id="KW-1015">Disulfide bond</keyword>
<reference evidence="11" key="1">
    <citation type="submission" date="2016-12" db="EMBL/GenBank/DDBJ databases">
        <title>An insight into the sialome and mialome of the sand fly, Nyssomyia neivai.</title>
        <authorList>
            <person name="Sebastian V."/>
            <person name="Goulart T.M."/>
            <person name="Oliveira W."/>
            <person name="Calvo E."/>
            <person name="Oliveira L.F."/>
            <person name="Pinto M.C."/>
            <person name="Rosselino A.M."/>
            <person name="Ribeiro J.M."/>
        </authorList>
    </citation>
    <scope>NUCLEOTIDE SEQUENCE</scope>
</reference>
<evidence type="ECO:0000256" key="2">
    <source>
        <dbReference type="ARBA" id="ARBA00022729"/>
    </source>
</evidence>
<dbReference type="PROSITE" id="PS51914">
    <property type="entry name" value="MRH"/>
    <property type="match status" value="2"/>
</dbReference>
<name>A0A1L8DW66_9DIPT</name>
<keyword evidence="3" id="KW-0256">Endoplasmic reticulum</keyword>
<feature type="signal peptide" evidence="9">
    <location>
        <begin position="1"/>
        <end position="24"/>
    </location>
</feature>
<dbReference type="Gene3D" id="2.70.130.10">
    <property type="entry name" value="Mannose-6-phosphate receptor binding domain"/>
    <property type="match status" value="2"/>
</dbReference>
<evidence type="ECO:0000256" key="6">
    <source>
        <dbReference type="ARBA" id="ARBA00041108"/>
    </source>
</evidence>
<evidence type="ECO:0000256" key="4">
    <source>
        <dbReference type="ARBA" id="ARBA00023157"/>
    </source>
</evidence>
<protein>
    <recommendedName>
        <fullName evidence="6">Endoplasmic reticulum lectin 1</fullName>
    </recommendedName>
    <alternativeName>
        <fullName evidence="7">ER lectin</fullName>
    </alternativeName>
</protein>